<feature type="domain" description="Leucine-binding protein" evidence="3">
    <location>
        <begin position="48"/>
        <end position="313"/>
    </location>
</feature>
<evidence type="ECO:0000256" key="1">
    <source>
        <dbReference type="ARBA" id="ARBA00010062"/>
    </source>
</evidence>
<comment type="caution">
    <text evidence="4">The sequence shown here is derived from an EMBL/GenBank/DDBJ whole genome shotgun (WGS) entry which is preliminary data.</text>
</comment>
<evidence type="ECO:0000313" key="4">
    <source>
        <dbReference type="EMBL" id="MCY6484976.1"/>
    </source>
</evidence>
<reference evidence="4" key="1">
    <citation type="submission" date="2022-12" db="EMBL/GenBank/DDBJ databases">
        <authorList>
            <person name="Wang J."/>
        </authorList>
    </citation>
    <scope>NUCLEOTIDE SEQUENCE</scope>
    <source>
        <strain evidence="4">HY-45-18</strain>
    </source>
</reference>
<protein>
    <submittedName>
        <fullName evidence="4">ABC transporter substrate-binding protein</fullName>
    </submittedName>
</protein>
<dbReference type="InterPro" id="IPR028081">
    <property type="entry name" value="Leu-bd"/>
</dbReference>
<dbReference type="SUPFAM" id="SSF53822">
    <property type="entry name" value="Periplasmic binding protein-like I"/>
    <property type="match status" value="1"/>
</dbReference>
<dbReference type="EMBL" id="JAPQER010000004">
    <property type="protein sequence ID" value="MCY6484976.1"/>
    <property type="molecule type" value="Genomic_DNA"/>
</dbReference>
<sequence length="367" mass="41783">MKKKCLNFKVVFIVIILSAVYLKLQQPIKVVLLNDFTIETRVHATVTTIPAKIAEEEINKSDGILERKIKLIVEDTNFKNLDETFKKLDLKNDDVIISAANSENLTKLEPYLEKYNIPCIAVNATAVSLSNKKDNIYRLMPDDRIEIDTLFNYLNKNNIGNKVAVIYDDINLNYQKSVEDQIKKIGGQISSKQIVYGKSLNFKIYNKQLINKCDLILILASGRDTALIIQNLRKQDIDKKCFGLSCNVDSNLLSYGGQAIEGFTFISPKDISTSSNIYKNLNYNLEKYGKDTSIITIGAYEAYMLIKKVYCNVHNDTFKKEVDKQKRFIIHNQIIEFNDFGDCVDKEFVFKVKGGSFSKVEDGIDGK</sequence>
<gene>
    <name evidence="4" type="ORF">OW763_11540</name>
</gene>
<dbReference type="PANTHER" id="PTHR30483:SF6">
    <property type="entry name" value="PERIPLASMIC BINDING PROTEIN OF ABC TRANSPORTER FOR NATURAL AMINO ACIDS"/>
    <property type="match status" value="1"/>
</dbReference>
<dbReference type="RefSeq" id="WP_268041294.1">
    <property type="nucleotide sequence ID" value="NZ_JAPQER010000004.1"/>
</dbReference>
<dbReference type="PANTHER" id="PTHR30483">
    <property type="entry name" value="LEUCINE-SPECIFIC-BINDING PROTEIN"/>
    <property type="match status" value="1"/>
</dbReference>
<dbReference type="Pfam" id="PF13458">
    <property type="entry name" value="Peripla_BP_6"/>
    <property type="match status" value="1"/>
</dbReference>
<evidence type="ECO:0000259" key="3">
    <source>
        <dbReference type="Pfam" id="PF13458"/>
    </source>
</evidence>
<name>A0ABT4D154_9CLOT</name>
<evidence type="ECO:0000313" key="5">
    <source>
        <dbReference type="Proteomes" id="UP001078443"/>
    </source>
</evidence>
<evidence type="ECO:0000256" key="2">
    <source>
        <dbReference type="ARBA" id="ARBA00022729"/>
    </source>
</evidence>
<keyword evidence="5" id="KW-1185">Reference proteome</keyword>
<dbReference type="Gene3D" id="3.40.50.2300">
    <property type="match status" value="2"/>
</dbReference>
<dbReference type="CDD" id="cd06268">
    <property type="entry name" value="PBP1_ABC_transporter_LIVBP-like"/>
    <property type="match status" value="1"/>
</dbReference>
<dbReference type="Proteomes" id="UP001078443">
    <property type="component" value="Unassembled WGS sequence"/>
</dbReference>
<proteinExistence type="inferred from homology"/>
<organism evidence="4 5">
    <name type="scientific">Clostridium aestuarii</name>
    <dbReference type="NCBI Taxonomy" id="338193"/>
    <lineage>
        <taxon>Bacteria</taxon>
        <taxon>Bacillati</taxon>
        <taxon>Bacillota</taxon>
        <taxon>Clostridia</taxon>
        <taxon>Eubacteriales</taxon>
        <taxon>Clostridiaceae</taxon>
        <taxon>Clostridium</taxon>
    </lineage>
</organism>
<accession>A0ABT4D154</accession>
<comment type="similarity">
    <text evidence="1">Belongs to the leucine-binding protein family.</text>
</comment>
<dbReference type="InterPro" id="IPR051010">
    <property type="entry name" value="BCAA_transport"/>
</dbReference>
<keyword evidence="2" id="KW-0732">Signal</keyword>
<dbReference type="InterPro" id="IPR028082">
    <property type="entry name" value="Peripla_BP_I"/>
</dbReference>